<dbReference type="AlphaFoldDB" id="A0A3R7G9T5"/>
<feature type="region of interest" description="Disordered" evidence="7">
    <location>
        <begin position="876"/>
        <end position="957"/>
    </location>
</feature>
<dbReference type="InterPro" id="IPR008271">
    <property type="entry name" value="Ser/Thr_kinase_AS"/>
</dbReference>
<feature type="binding site" evidence="6">
    <location>
        <position position="468"/>
    </location>
    <ligand>
        <name>ATP</name>
        <dbReference type="ChEBI" id="CHEBI:30616"/>
    </ligand>
</feature>
<evidence type="ECO:0000313" key="10">
    <source>
        <dbReference type="EMBL" id="RLN44171.1"/>
    </source>
</evidence>
<feature type="compositionally biased region" description="Polar residues" evidence="7">
    <location>
        <begin position="595"/>
        <end position="612"/>
    </location>
</feature>
<feature type="compositionally biased region" description="Basic and acidic residues" evidence="7">
    <location>
        <begin position="876"/>
        <end position="893"/>
    </location>
</feature>
<feature type="domain" description="Protein kinase" evidence="8">
    <location>
        <begin position="29"/>
        <end position="328"/>
    </location>
</feature>
<reference evidence="9" key="3">
    <citation type="submission" date="2020-06" db="EMBL/GenBank/DDBJ databases">
        <authorList>
            <person name="Studholme D.J."/>
        </authorList>
    </citation>
    <scope>NUCLEOTIDE SEQUENCE</scope>
    <source>
        <strain evidence="9">NZFS 3630</strain>
    </source>
</reference>
<feature type="compositionally biased region" description="Basic and acidic residues" evidence="7">
    <location>
        <begin position="382"/>
        <end position="393"/>
    </location>
</feature>
<organism evidence="10 11">
    <name type="scientific">Phytophthora kernoviae</name>
    <dbReference type="NCBI Taxonomy" id="325452"/>
    <lineage>
        <taxon>Eukaryota</taxon>
        <taxon>Sar</taxon>
        <taxon>Stramenopiles</taxon>
        <taxon>Oomycota</taxon>
        <taxon>Peronosporomycetes</taxon>
        <taxon>Peronosporales</taxon>
        <taxon>Peronosporaceae</taxon>
        <taxon>Phytophthora</taxon>
    </lineage>
</organism>
<gene>
    <name evidence="10" type="ORF">BBI17_002610</name>
    <name evidence="9" type="ORF">JM18_006648</name>
</gene>
<dbReference type="GO" id="GO:0005524">
    <property type="term" value="F:ATP binding"/>
    <property type="evidence" value="ECO:0007669"/>
    <property type="project" value="UniProtKB-UniRule"/>
</dbReference>
<dbReference type="PROSITE" id="PS50011">
    <property type="entry name" value="PROTEIN_KINASE_DOM"/>
    <property type="match status" value="2"/>
</dbReference>
<feature type="region of interest" description="Disordered" evidence="7">
    <location>
        <begin position="838"/>
        <end position="864"/>
    </location>
</feature>
<dbReference type="PROSITE" id="PS00108">
    <property type="entry name" value="PROTEIN_KINASE_ST"/>
    <property type="match status" value="2"/>
</dbReference>
<dbReference type="EMBL" id="MAYM02000309">
    <property type="protein sequence ID" value="RLN44171.1"/>
    <property type="molecule type" value="Genomic_DNA"/>
</dbReference>
<feature type="region of interest" description="Disordered" evidence="7">
    <location>
        <begin position="378"/>
        <end position="413"/>
    </location>
</feature>
<feature type="compositionally biased region" description="Acidic residues" evidence="7">
    <location>
        <begin position="849"/>
        <end position="861"/>
    </location>
</feature>
<feature type="compositionally biased region" description="Acidic residues" evidence="7">
    <location>
        <begin position="917"/>
        <end position="928"/>
    </location>
</feature>
<dbReference type="InterPro" id="IPR011009">
    <property type="entry name" value="Kinase-like_dom_sf"/>
</dbReference>
<dbReference type="Gene3D" id="3.30.200.20">
    <property type="entry name" value="Phosphorylase Kinase, domain 1"/>
    <property type="match status" value="2"/>
</dbReference>
<keyword evidence="5 6" id="KW-0067">ATP-binding</keyword>
<feature type="compositionally biased region" description="Polar residues" evidence="7">
    <location>
        <begin position="944"/>
        <end position="957"/>
    </location>
</feature>
<feature type="compositionally biased region" description="Basic and acidic residues" evidence="7">
    <location>
        <begin position="838"/>
        <end position="848"/>
    </location>
</feature>
<protein>
    <recommendedName>
        <fullName evidence="8">Protein kinase domain-containing protein</fullName>
    </recommendedName>
</protein>
<dbReference type="InterPro" id="IPR000719">
    <property type="entry name" value="Prot_kinase_dom"/>
</dbReference>
<evidence type="ECO:0000313" key="11">
    <source>
        <dbReference type="Proteomes" id="UP000285883"/>
    </source>
</evidence>
<dbReference type="CDD" id="cd07834">
    <property type="entry name" value="STKc_MAPK"/>
    <property type="match status" value="2"/>
</dbReference>
<dbReference type="SMART" id="SM00220">
    <property type="entry name" value="S_TKc"/>
    <property type="match status" value="2"/>
</dbReference>
<dbReference type="FunFam" id="3.30.200.20:FF:000046">
    <property type="entry name" value="Mitogen-activated protein kinase"/>
    <property type="match status" value="1"/>
</dbReference>
<evidence type="ECO:0000259" key="8">
    <source>
        <dbReference type="PROSITE" id="PS50011"/>
    </source>
</evidence>
<dbReference type="EMBL" id="JPWU03000254">
    <property type="protein sequence ID" value="KAG2521315.1"/>
    <property type="molecule type" value="Genomic_DNA"/>
</dbReference>
<dbReference type="FunFam" id="1.10.510.10:FF:000439">
    <property type="entry name" value="Mitogen-activated protein kinase"/>
    <property type="match status" value="2"/>
</dbReference>
<dbReference type="Gene3D" id="1.10.510.10">
    <property type="entry name" value="Transferase(Phosphotransferase) domain 1"/>
    <property type="match status" value="2"/>
</dbReference>
<evidence type="ECO:0000256" key="7">
    <source>
        <dbReference type="SAM" id="MobiDB-lite"/>
    </source>
</evidence>
<accession>A0A3R7G9T5</accession>
<feature type="region of interest" description="Disordered" evidence="7">
    <location>
        <begin position="589"/>
        <end position="613"/>
    </location>
</feature>
<reference evidence="10 11" key="2">
    <citation type="submission" date="2018-07" db="EMBL/GenBank/DDBJ databases">
        <title>Genome sequencing of oomycete isolates from Chile give support for New Zealand origin for Phytophthora kernoviae and make available the first Nothophytophthora sp. genome.</title>
        <authorList>
            <person name="Studholme D.J."/>
            <person name="Sanfuentes E."/>
            <person name="Panda P."/>
            <person name="Hill R."/>
            <person name="Sambles C."/>
            <person name="Grant M."/>
            <person name="Williams N.M."/>
            <person name="Mcdougal R.L."/>
        </authorList>
    </citation>
    <scope>NUCLEOTIDE SEQUENCE [LARGE SCALE GENOMIC DNA]</scope>
    <source>
        <strain evidence="10">Chile2</strain>
    </source>
</reference>
<evidence type="ECO:0000256" key="3">
    <source>
        <dbReference type="ARBA" id="ARBA00022741"/>
    </source>
</evidence>
<dbReference type="InterPro" id="IPR017441">
    <property type="entry name" value="Protein_kinase_ATP_BS"/>
</dbReference>
<comment type="caution">
    <text evidence="10">The sequence shown here is derived from an EMBL/GenBank/DDBJ whole genome shotgun (WGS) entry which is preliminary data.</text>
</comment>
<dbReference type="PROSITE" id="PS00107">
    <property type="entry name" value="PROTEIN_KINASE_ATP"/>
    <property type="match status" value="2"/>
</dbReference>
<sequence length="998" mass="110902">MGKDDRGPTVINDDGFTINGCSFNVDPKYQPLDAIGQGSYGVVCSVLNTQTEEKLAIKKITPMAGDEWDATHTLREIRLMRCLGAHENIIALKDLSMCQEKDELYMMMELADTDLHRLIQSSCPLTEGHIRVIMYQVLSGVKAMHDNGVLHRDLKPGNLLLNKDCELKITDFGLARMMPKKAQVGLEQEVTEGISLMTEYVVTRWYRPPELMLAPNGTYDGAVDMWSVGCILGELVSRKPLFPGTDFMDQLSRVFQVLPIPEPEDRGYIIEKDALKFLSSLPAPEPGALESKLGETAGPQALHLLRRLLCFNPKERISADEALAHPFFEGVQDEWGEINALKLPHSLEFAFEAQSLPLATLRQYICDEVVAFNDRAAVKKQPQPEDKEPEATKTDISTASRSRASSASNNDVPVLENDCPVGSGFTLKSCDFNVPRKYKPLQVLGEGSYGIVCAATDTETKQNVAIKKITPMAGDEWDAKHTLREIRLMRYFGQHPNIASLQNLSTCIEKDELYLMMDLVDTDLHRLIQSKTKLEEAHIAAIMYQLLCGSQTLHENGVLHRDLKPGNILVSKNCDVKITDFGLSRYVPHSDRPENSISSVSPTSGQEGQQQRCPVDKAEALMTEYVVTRWYRPPEIMLAPTGAYNEAVDMWSIGCIFGELLNRRPLFPGSDFLDQLSRVFSVLPVPPRDKRGYDVEGDALAFLEGLPPCSPSALGKLFRRASPEAVSLLRRLLCVNPARRISAKQALAHPYFKSIRLQLGEPPIFQVDKAFDFEFDYQEFPLAHLKTLIQSEVKLLQKDGLIPSIAKPVATTAPPKAEVASSPVPVAHVAKAPITRASDRIEQPLKQDEVEEPCVIPEEDSQQAVATIEAHAEPEIDECEPAHSDSENEDIQHQKQQQQQEDEEVEVVPKKQQPVDVDSDPQDNEKDEEPQKTAKTTARGPTATAITGANVSSHRSLGTTKTACERCDHRHDSVGNAPTGWNNWYGAASFICSERDPT</sequence>
<dbReference type="PANTHER" id="PTHR24055">
    <property type="entry name" value="MITOGEN-ACTIVATED PROTEIN KINASE"/>
    <property type="match status" value="1"/>
</dbReference>
<evidence type="ECO:0000256" key="6">
    <source>
        <dbReference type="PROSITE-ProRule" id="PRU10141"/>
    </source>
</evidence>
<dbReference type="InterPro" id="IPR050117">
    <property type="entry name" value="MAPK"/>
</dbReference>
<evidence type="ECO:0000256" key="4">
    <source>
        <dbReference type="ARBA" id="ARBA00022777"/>
    </source>
</evidence>
<dbReference type="Proteomes" id="UP000285883">
    <property type="component" value="Unassembled WGS sequence"/>
</dbReference>
<keyword evidence="1" id="KW-0723">Serine/threonine-protein kinase</keyword>
<evidence type="ECO:0000313" key="9">
    <source>
        <dbReference type="EMBL" id="KAG2521315.1"/>
    </source>
</evidence>
<feature type="domain" description="Protein kinase" evidence="8">
    <location>
        <begin position="438"/>
        <end position="752"/>
    </location>
</feature>
<keyword evidence="4" id="KW-0418">Kinase</keyword>
<evidence type="ECO:0000256" key="1">
    <source>
        <dbReference type="ARBA" id="ARBA00022527"/>
    </source>
</evidence>
<dbReference type="GO" id="GO:0004674">
    <property type="term" value="F:protein serine/threonine kinase activity"/>
    <property type="evidence" value="ECO:0007669"/>
    <property type="project" value="UniProtKB-KW"/>
</dbReference>
<dbReference type="SUPFAM" id="SSF56112">
    <property type="entry name" value="Protein kinase-like (PK-like)"/>
    <property type="match status" value="2"/>
</dbReference>
<proteinExistence type="predicted"/>
<evidence type="ECO:0000256" key="2">
    <source>
        <dbReference type="ARBA" id="ARBA00022679"/>
    </source>
</evidence>
<dbReference type="Proteomes" id="UP000792063">
    <property type="component" value="Unassembled WGS sequence"/>
</dbReference>
<feature type="binding site" evidence="6">
    <location>
        <position position="59"/>
    </location>
    <ligand>
        <name>ATP</name>
        <dbReference type="ChEBI" id="CHEBI:30616"/>
    </ligand>
</feature>
<dbReference type="Pfam" id="PF00069">
    <property type="entry name" value="Pkinase"/>
    <property type="match status" value="2"/>
</dbReference>
<keyword evidence="2" id="KW-0808">Transferase</keyword>
<keyword evidence="3 6" id="KW-0547">Nucleotide-binding</keyword>
<feature type="compositionally biased region" description="Low complexity" evidence="7">
    <location>
        <begin position="397"/>
        <end position="408"/>
    </location>
</feature>
<name>A0A3R7G9T5_9STRA</name>
<evidence type="ECO:0000256" key="5">
    <source>
        <dbReference type="ARBA" id="ARBA00022840"/>
    </source>
</evidence>
<reference evidence="9" key="1">
    <citation type="journal article" date="2015" name="Genom Data">
        <title>Genome sequences of six Phytophthora species associated with forests in New Zealand.</title>
        <authorList>
            <person name="Studholme D.J."/>
            <person name="McDougal R.L."/>
            <person name="Sambles C."/>
            <person name="Hansen E."/>
            <person name="Hardy G."/>
            <person name="Grant M."/>
            <person name="Ganley R.J."/>
            <person name="Williams N.M."/>
        </authorList>
    </citation>
    <scope>NUCLEOTIDE SEQUENCE</scope>
    <source>
        <strain evidence="9">NZFS 3630</strain>
    </source>
</reference>